<evidence type="ECO:0000256" key="8">
    <source>
        <dbReference type="ARBA" id="ARBA00022968"/>
    </source>
</evidence>
<dbReference type="Proteomes" id="UP000054709">
    <property type="component" value="Unassembled WGS sequence"/>
</dbReference>
<keyword evidence="14" id="KW-1185">Reference proteome</keyword>
<dbReference type="EMBL" id="LCZJ02000013">
    <property type="protein sequence ID" value="KTD88414.1"/>
    <property type="molecule type" value="Genomic_DNA"/>
</dbReference>
<keyword evidence="10" id="KW-0333">Golgi apparatus</keyword>
<proteinExistence type="predicted"/>
<evidence type="ECO:0000256" key="5">
    <source>
        <dbReference type="ARBA" id="ARBA00022679"/>
    </source>
</evidence>
<gene>
    <name evidence="13" type="ORF">UQ64_05105</name>
</gene>
<evidence type="ECO:0000313" key="14">
    <source>
        <dbReference type="Proteomes" id="UP000054709"/>
    </source>
</evidence>
<reference evidence="13 14" key="1">
    <citation type="journal article" date="2015" name="Int. Biodeterior. Biodegradation">
        <title>Physiological and genetic screening methods for the isolation of methyl tert-butyl ether-degrading bacteria for bioremediation purposes.</title>
        <authorList>
            <person name="Guisado I.M."/>
            <person name="Purswani J."/>
            <person name="Gonzalez Lopez J."/>
            <person name="Pozo C."/>
        </authorList>
    </citation>
    <scope>NUCLEOTIDE SEQUENCE [LARGE SCALE GENOMIC DNA]</scope>
    <source>
        <strain evidence="13 14">SH7</strain>
    </source>
</reference>
<dbReference type="OrthoDB" id="5180856at2"/>
<dbReference type="InterPro" id="IPR029044">
    <property type="entry name" value="Nucleotide-diphossugar_trans"/>
</dbReference>
<keyword evidence="5 13" id="KW-0808">Transferase</keyword>
<comment type="caution">
    <text evidence="13">The sequence shown here is derived from an EMBL/GenBank/DDBJ whole genome shotgun (WGS) entry which is preliminary data.</text>
</comment>
<evidence type="ECO:0000256" key="7">
    <source>
        <dbReference type="ARBA" id="ARBA00022723"/>
    </source>
</evidence>
<dbReference type="SUPFAM" id="SSF53448">
    <property type="entry name" value="Nucleotide-diphospho-sugar transferases"/>
    <property type="match status" value="1"/>
</dbReference>
<organism evidence="13 14">
    <name type="scientific">Paenibacillus etheri</name>
    <dbReference type="NCBI Taxonomy" id="1306852"/>
    <lineage>
        <taxon>Bacteria</taxon>
        <taxon>Bacillati</taxon>
        <taxon>Bacillota</taxon>
        <taxon>Bacilli</taxon>
        <taxon>Bacillales</taxon>
        <taxon>Paenibacillaceae</taxon>
        <taxon>Paenibacillus</taxon>
    </lineage>
</organism>
<keyword evidence="12" id="KW-0464">Manganese</keyword>
<evidence type="ECO:0000256" key="9">
    <source>
        <dbReference type="ARBA" id="ARBA00022989"/>
    </source>
</evidence>
<evidence type="ECO:0000313" key="13">
    <source>
        <dbReference type="EMBL" id="KTD88414.1"/>
    </source>
</evidence>
<name>A0A0W1B4C5_9BACL</name>
<evidence type="ECO:0000256" key="3">
    <source>
        <dbReference type="ARBA" id="ARBA00004922"/>
    </source>
</evidence>
<keyword evidence="11" id="KW-0472">Membrane</keyword>
<protein>
    <submittedName>
        <fullName evidence="13">Sugar transferase</fullName>
    </submittedName>
</protein>
<keyword evidence="8" id="KW-0735">Signal-anchor</keyword>
<dbReference type="InterPro" id="IPR004139">
    <property type="entry name" value="Glyco_trans_13"/>
</dbReference>
<keyword evidence="4" id="KW-0328">Glycosyltransferase</keyword>
<evidence type="ECO:0000256" key="11">
    <source>
        <dbReference type="ARBA" id="ARBA00023136"/>
    </source>
</evidence>
<dbReference type="GO" id="GO:0046872">
    <property type="term" value="F:metal ion binding"/>
    <property type="evidence" value="ECO:0007669"/>
    <property type="project" value="UniProtKB-KW"/>
</dbReference>
<accession>A0A0W1B4C5</accession>
<evidence type="ECO:0000256" key="12">
    <source>
        <dbReference type="ARBA" id="ARBA00023211"/>
    </source>
</evidence>
<evidence type="ECO:0000256" key="4">
    <source>
        <dbReference type="ARBA" id="ARBA00022676"/>
    </source>
</evidence>
<dbReference type="UniPathway" id="UPA00378"/>
<dbReference type="GO" id="GO:0008375">
    <property type="term" value="F:acetylglucosaminyltransferase activity"/>
    <property type="evidence" value="ECO:0007669"/>
    <property type="project" value="InterPro"/>
</dbReference>
<comment type="pathway">
    <text evidence="3">Protein modification; protein glycosylation.</text>
</comment>
<keyword evidence="6" id="KW-0812">Transmembrane</keyword>
<dbReference type="Pfam" id="PF03071">
    <property type="entry name" value="GNT-I"/>
    <property type="match status" value="1"/>
</dbReference>
<comment type="cofactor">
    <cofactor evidence="1">
        <name>Mn(2+)</name>
        <dbReference type="ChEBI" id="CHEBI:29035"/>
    </cofactor>
</comment>
<dbReference type="RefSeq" id="WP_060621846.1">
    <property type="nucleotide sequence ID" value="NZ_LCZJ02000013.1"/>
</dbReference>
<evidence type="ECO:0000256" key="2">
    <source>
        <dbReference type="ARBA" id="ARBA00004323"/>
    </source>
</evidence>
<dbReference type="Gene3D" id="3.90.550.10">
    <property type="entry name" value="Spore Coat Polysaccharide Biosynthesis Protein SpsA, Chain A"/>
    <property type="match status" value="1"/>
</dbReference>
<evidence type="ECO:0000256" key="6">
    <source>
        <dbReference type="ARBA" id="ARBA00022692"/>
    </source>
</evidence>
<sequence>MLAPVLIFVYARPEHTKQTIESLSSNYLASETDLFIFSDAPKNEKSIEMVKLVRDYIDTIPDKKIFRSVKIIKSEVNKGLANSIISGVSEIVKLNGQVIVLEDDLITSPDFLNYMNDALKFYENDKKIWSISAYTFDLEFPDKYKSEIYLSYRACSWGWATWKDRWDTVDWKVTDYKTFKKDKRLRDKFNRGGRDMSGMLDAQIAGKIDSWAIRWCYSQFKSDMFTVYPRVSRVRNIGLDGSGTHSGISTRYDTTLNKSTKKCEFDHPELNDIILRLFKDRFGTRFEYFIIWNKILIKKMLRI</sequence>
<dbReference type="AlphaFoldDB" id="A0A0W1B4C5"/>
<evidence type="ECO:0000256" key="1">
    <source>
        <dbReference type="ARBA" id="ARBA00001936"/>
    </source>
</evidence>
<keyword evidence="7" id="KW-0479">Metal-binding</keyword>
<keyword evidence="9" id="KW-1133">Transmembrane helix</keyword>
<evidence type="ECO:0000256" key="10">
    <source>
        <dbReference type="ARBA" id="ARBA00023034"/>
    </source>
</evidence>
<comment type="subcellular location">
    <subcellularLocation>
        <location evidence="2">Golgi apparatus membrane</location>
        <topology evidence="2">Single-pass type II membrane protein</topology>
    </subcellularLocation>
</comment>